<dbReference type="GeneID" id="100373994"/>
<proteinExistence type="inferred from homology"/>
<dbReference type="InterPro" id="IPR020464">
    <property type="entry name" value="LanC-like_prot_euk"/>
</dbReference>
<sequence length="331" mass="36926">MRYFVNTLKDFVPGSVVHVPKEVIYERVNAVCQQIARHQEANFDNADGGLYVGPAGLACAFYRLASSGNFQDKKSEHLARAQEYLSAHDLYLKKSRIHRTQQAGLLLGNGGVYMTGALLYKTLGDDAKVADYVKMYIDLAAVCEPVRFLKCGSDELFVGRAGYLCGVLYLNKALGTQVIPNETAHALCNSMVASGRDYSKRHRSPIPLMYAYYDTEYLGAAHGLSAILQILMHFPSFFKSDPSIEKDIRESVDFFLKIETSDGNYAPSVSECYSKRPVDNELVHWCHGAPGVVYLLAKAYLTWNDSKYMEACLRCGELTWQRGLLRKGPGI</sequence>
<dbReference type="Pfam" id="PF05147">
    <property type="entry name" value="LANC_like"/>
    <property type="match status" value="1"/>
</dbReference>
<dbReference type="RefSeq" id="XP_002742235.1">
    <property type="nucleotide sequence ID" value="XM_002742189.1"/>
</dbReference>
<dbReference type="CDD" id="cd04794">
    <property type="entry name" value="euk_LANCL"/>
    <property type="match status" value="1"/>
</dbReference>
<dbReference type="PRINTS" id="PR01950">
    <property type="entry name" value="LANCSUPER"/>
</dbReference>
<evidence type="ECO:0000313" key="2">
    <source>
        <dbReference type="Proteomes" id="UP000694865"/>
    </source>
</evidence>
<keyword evidence="2" id="KW-1185">Reference proteome</keyword>
<dbReference type="Proteomes" id="UP000694865">
    <property type="component" value="Unplaced"/>
</dbReference>
<dbReference type="SMART" id="SM01260">
    <property type="entry name" value="LANC_like"/>
    <property type="match status" value="1"/>
</dbReference>
<dbReference type="SUPFAM" id="SSF158745">
    <property type="entry name" value="LanC-like"/>
    <property type="match status" value="1"/>
</dbReference>
<comment type="similarity">
    <text evidence="1">Belongs to the LanC-like protein family.</text>
</comment>
<dbReference type="PANTHER" id="PTHR12736">
    <property type="entry name" value="LANC-LIKE PROTEIN"/>
    <property type="match status" value="1"/>
</dbReference>
<dbReference type="Gene3D" id="1.50.10.10">
    <property type="match status" value="1"/>
</dbReference>
<dbReference type="PRINTS" id="PR01951">
    <property type="entry name" value="LANCEUKARYTE"/>
</dbReference>
<protein>
    <submittedName>
        <fullName evidence="3">LanC-like protein 3-like</fullName>
    </submittedName>
</protein>
<dbReference type="InterPro" id="IPR007822">
    <property type="entry name" value="LANC-like"/>
</dbReference>
<reference evidence="3" key="1">
    <citation type="submission" date="2025-08" db="UniProtKB">
        <authorList>
            <consortium name="RefSeq"/>
        </authorList>
    </citation>
    <scope>IDENTIFICATION</scope>
    <source>
        <tissue evidence="3">Testes</tissue>
    </source>
</reference>
<name>A0ABM0H1N7_SACKO</name>
<evidence type="ECO:0000313" key="3">
    <source>
        <dbReference type="RefSeq" id="XP_002742235.1"/>
    </source>
</evidence>
<organism evidence="2 3">
    <name type="scientific">Saccoglossus kowalevskii</name>
    <name type="common">Acorn worm</name>
    <dbReference type="NCBI Taxonomy" id="10224"/>
    <lineage>
        <taxon>Eukaryota</taxon>
        <taxon>Metazoa</taxon>
        <taxon>Hemichordata</taxon>
        <taxon>Enteropneusta</taxon>
        <taxon>Harrimaniidae</taxon>
        <taxon>Saccoglossus</taxon>
    </lineage>
</organism>
<dbReference type="InterPro" id="IPR012341">
    <property type="entry name" value="6hp_glycosidase-like_sf"/>
</dbReference>
<gene>
    <name evidence="3" type="primary">LOC100373994</name>
</gene>
<feature type="non-terminal residue" evidence="3">
    <location>
        <position position="331"/>
    </location>
</feature>
<accession>A0ABM0H1N7</accession>
<dbReference type="PANTHER" id="PTHR12736:SF7">
    <property type="entry name" value="LANC-LIKE PROTEIN 3"/>
    <property type="match status" value="1"/>
</dbReference>
<evidence type="ECO:0000256" key="1">
    <source>
        <dbReference type="ARBA" id="ARBA00007179"/>
    </source>
</evidence>